<dbReference type="Proteomes" id="UP000178086">
    <property type="component" value="Unassembled WGS sequence"/>
</dbReference>
<comment type="caution">
    <text evidence="6">The sequence shown here is derived from an EMBL/GenBank/DDBJ whole genome shotgun (WGS) entry which is preliminary data.</text>
</comment>
<protein>
    <submittedName>
        <fullName evidence="6">DNA-binding response regulator</fullName>
    </submittedName>
</protein>
<dbReference type="PROSITE" id="PS00622">
    <property type="entry name" value="HTH_LUXR_1"/>
    <property type="match status" value="1"/>
</dbReference>
<reference evidence="6 7" key="1">
    <citation type="journal article" date="2016" name="Nat. Commun.">
        <title>Thousands of microbial genomes shed light on interconnected biogeochemical processes in an aquifer system.</title>
        <authorList>
            <person name="Anantharaman K."/>
            <person name="Brown C.T."/>
            <person name="Hug L.A."/>
            <person name="Sharon I."/>
            <person name="Castelle C.J."/>
            <person name="Probst A.J."/>
            <person name="Thomas B.C."/>
            <person name="Singh A."/>
            <person name="Wilkins M.J."/>
            <person name="Karaoz U."/>
            <person name="Brodie E.L."/>
            <person name="Williams K.H."/>
            <person name="Hubbard S.S."/>
            <person name="Banfield J.F."/>
        </authorList>
    </citation>
    <scope>NUCLEOTIDE SEQUENCE [LARGE SCALE GENOMIC DNA]</scope>
</reference>
<dbReference type="PROSITE" id="PS50043">
    <property type="entry name" value="HTH_LUXR_2"/>
    <property type="match status" value="1"/>
</dbReference>
<dbReference type="CDD" id="cd06170">
    <property type="entry name" value="LuxR_C_like"/>
    <property type="match status" value="1"/>
</dbReference>
<evidence type="ECO:0000313" key="7">
    <source>
        <dbReference type="Proteomes" id="UP000178086"/>
    </source>
</evidence>
<dbReference type="GO" id="GO:0006355">
    <property type="term" value="P:regulation of DNA-templated transcription"/>
    <property type="evidence" value="ECO:0007669"/>
    <property type="project" value="InterPro"/>
</dbReference>
<dbReference type="PANTHER" id="PTHR43214:SF43">
    <property type="entry name" value="TWO-COMPONENT RESPONSE REGULATOR"/>
    <property type="match status" value="1"/>
</dbReference>
<keyword evidence="2 6" id="KW-0238">DNA-binding</keyword>
<evidence type="ECO:0000313" key="6">
    <source>
        <dbReference type="EMBL" id="OFW32939.1"/>
    </source>
</evidence>
<dbReference type="InterPro" id="IPR001789">
    <property type="entry name" value="Sig_transdc_resp-reg_receiver"/>
</dbReference>
<dbReference type="InterPro" id="IPR058245">
    <property type="entry name" value="NreC/VraR/RcsB-like_REC"/>
</dbReference>
<name>A0A1F2UIV4_9ACTN</name>
<dbReference type="PRINTS" id="PR00038">
    <property type="entry name" value="HTHLUXR"/>
</dbReference>
<organism evidence="6 7">
    <name type="scientific">Candidatus Aquicultor primus</name>
    <dbReference type="NCBI Taxonomy" id="1797195"/>
    <lineage>
        <taxon>Bacteria</taxon>
        <taxon>Bacillati</taxon>
        <taxon>Actinomycetota</taxon>
        <taxon>Candidatus Aquicultoria</taxon>
        <taxon>Candidatus Aquicultorales</taxon>
        <taxon>Candidatus Aquicultoraceae</taxon>
        <taxon>Candidatus Aquicultor</taxon>
    </lineage>
</organism>
<feature type="modified residue" description="4-aspartylphosphate" evidence="3">
    <location>
        <position position="56"/>
    </location>
</feature>
<feature type="domain" description="Response regulatory" evidence="5">
    <location>
        <begin position="5"/>
        <end position="121"/>
    </location>
</feature>
<proteinExistence type="predicted"/>
<evidence type="ECO:0000259" key="5">
    <source>
        <dbReference type="PROSITE" id="PS50110"/>
    </source>
</evidence>
<keyword evidence="1 3" id="KW-0597">Phosphoprotein</keyword>
<dbReference type="Gene3D" id="3.40.50.2300">
    <property type="match status" value="1"/>
</dbReference>
<gene>
    <name evidence="6" type="ORF">A2074_00035</name>
</gene>
<dbReference type="Pfam" id="PF00196">
    <property type="entry name" value="GerE"/>
    <property type="match status" value="1"/>
</dbReference>
<dbReference type="Pfam" id="PF00072">
    <property type="entry name" value="Response_reg"/>
    <property type="match status" value="1"/>
</dbReference>
<evidence type="ECO:0000256" key="2">
    <source>
        <dbReference type="ARBA" id="ARBA00023125"/>
    </source>
</evidence>
<feature type="domain" description="HTH luxR-type" evidence="4">
    <location>
        <begin position="147"/>
        <end position="212"/>
    </location>
</feature>
<accession>A0A1F2UIV4</accession>
<dbReference type="SUPFAM" id="SSF46894">
    <property type="entry name" value="C-terminal effector domain of the bipartite response regulators"/>
    <property type="match status" value="1"/>
</dbReference>
<evidence type="ECO:0000259" key="4">
    <source>
        <dbReference type="PROSITE" id="PS50043"/>
    </source>
</evidence>
<dbReference type="SMART" id="SM00448">
    <property type="entry name" value="REC"/>
    <property type="match status" value="1"/>
</dbReference>
<evidence type="ECO:0000256" key="1">
    <source>
        <dbReference type="ARBA" id="ARBA00022553"/>
    </source>
</evidence>
<dbReference type="InterPro" id="IPR016032">
    <property type="entry name" value="Sig_transdc_resp-reg_C-effctor"/>
</dbReference>
<evidence type="ECO:0000256" key="3">
    <source>
        <dbReference type="PROSITE-ProRule" id="PRU00169"/>
    </source>
</evidence>
<dbReference type="CDD" id="cd17535">
    <property type="entry name" value="REC_NarL-like"/>
    <property type="match status" value="1"/>
</dbReference>
<dbReference type="PROSITE" id="PS50110">
    <property type="entry name" value="RESPONSE_REGULATORY"/>
    <property type="match status" value="1"/>
</dbReference>
<dbReference type="EMBL" id="MELI01000080">
    <property type="protein sequence ID" value="OFW32939.1"/>
    <property type="molecule type" value="Genomic_DNA"/>
</dbReference>
<dbReference type="SMART" id="SM00421">
    <property type="entry name" value="HTH_LUXR"/>
    <property type="match status" value="1"/>
</dbReference>
<dbReference type="GO" id="GO:0000160">
    <property type="term" value="P:phosphorelay signal transduction system"/>
    <property type="evidence" value="ECO:0007669"/>
    <property type="project" value="InterPro"/>
</dbReference>
<dbReference type="InterPro" id="IPR011006">
    <property type="entry name" value="CheY-like_superfamily"/>
</dbReference>
<dbReference type="SUPFAM" id="SSF52172">
    <property type="entry name" value="CheY-like"/>
    <property type="match status" value="1"/>
</dbReference>
<dbReference type="InterPro" id="IPR000792">
    <property type="entry name" value="Tscrpt_reg_LuxR_C"/>
</dbReference>
<dbReference type="GO" id="GO:0003677">
    <property type="term" value="F:DNA binding"/>
    <property type="evidence" value="ECO:0007669"/>
    <property type="project" value="UniProtKB-KW"/>
</dbReference>
<dbReference type="InterPro" id="IPR039420">
    <property type="entry name" value="WalR-like"/>
</dbReference>
<sequence>MGKIRVLLADDHAFVRESIRQFLDKEPDLEVIGEAADGRQLIDLASDLKPDVIIADVAMPFVNGIDATRQIKLDNPAVAVLILTAYDFDQYVFALLEAGATGYLLKDICAQELIDGVYAVYRGDSVLHPAIARKITQRFRNSGRNPDLRAPETLSDREMDVLRLASQGKGNKEIADELCLSIRTIESHVGHIFNKLNVNSRTEAVIVALKRGWVGLD</sequence>
<dbReference type="AlphaFoldDB" id="A0A1F2UIV4"/>
<dbReference type="PANTHER" id="PTHR43214">
    <property type="entry name" value="TWO-COMPONENT RESPONSE REGULATOR"/>
    <property type="match status" value="1"/>
</dbReference>